<dbReference type="AlphaFoldDB" id="A0A1H9ISH2"/>
<organism evidence="2 3">
    <name type="scientific">Solimonas aquatica</name>
    <dbReference type="NCBI Taxonomy" id="489703"/>
    <lineage>
        <taxon>Bacteria</taxon>
        <taxon>Pseudomonadati</taxon>
        <taxon>Pseudomonadota</taxon>
        <taxon>Gammaproteobacteria</taxon>
        <taxon>Nevskiales</taxon>
        <taxon>Nevskiaceae</taxon>
        <taxon>Solimonas</taxon>
    </lineage>
</organism>
<dbReference type="InterPro" id="IPR029063">
    <property type="entry name" value="SAM-dependent_MTases_sf"/>
</dbReference>
<dbReference type="SUPFAM" id="SSF53335">
    <property type="entry name" value="S-adenosyl-L-methionine-dependent methyltransferases"/>
    <property type="match status" value="1"/>
</dbReference>
<dbReference type="OrthoDB" id="6191410at2"/>
<sequence length="257" mass="28331">MLLPRHPRGSKLTERELLAQWTASPRGQALLNLESKELQRLLPDVFGRHVLQIGSWLGGTQLLSHAETLHRAVLGTVQGEGVGAVIEPGRLPLPEKSVDAVILPHTLEFNDSPHQVLREAARVLNDRGRLFLFGFSPWSLWALRRRLGGARNFATGARLYGAGRVSDWLQLLDFEIADLRRFGLGFPYLSPRSAGHPWSLANLLLPFTESYLLVARKRVLPVNLLGRTQRAQIRSLVGVAVPAAQRQGLDGGSESGS</sequence>
<feature type="domain" description="Methyltransferase type 11" evidence="1">
    <location>
        <begin position="90"/>
        <end position="132"/>
    </location>
</feature>
<name>A0A1H9ISH2_9GAMM</name>
<dbReference type="RefSeq" id="WP_093287194.1">
    <property type="nucleotide sequence ID" value="NZ_FOFS01000010.1"/>
</dbReference>
<dbReference type="Pfam" id="PF08241">
    <property type="entry name" value="Methyltransf_11"/>
    <property type="match status" value="1"/>
</dbReference>
<keyword evidence="2" id="KW-0808">Transferase</keyword>
<evidence type="ECO:0000259" key="1">
    <source>
        <dbReference type="Pfam" id="PF08241"/>
    </source>
</evidence>
<dbReference type="GO" id="GO:0032259">
    <property type="term" value="P:methylation"/>
    <property type="evidence" value="ECO:0007669"/>
    <property type="project" value="UniProtKB-KW"/>
</dbReference>
<evidence type="ECO:0000313" key="2">
    <source>
        <dbReference type="EMBL" id="SEQ77553.1"/>
    </source>
</evidence>
<keyword evidence="3" id="KW-1185">Reference proteome</keyword>
<reference evidence="2 3" key="1">
    <citation type="submission" date="2016-10" db="EMBL/GenBank/DDBJ databases">
        <authorList>
            <person name="de Groot N.N."/>
        </authorList>
    </citation>
    <scope>NUCLEOTIDE SEQUENCE [LARGE SCALE GENOMIC DNA]</scope>
    <source>
        <strain evidence="2 3">DSM 25927</strain>
    </source>
</reference>
<evidence type="ECO:0000313" key="3">
    <source>
        <dbReference type="Proteomes" id="UP000199233"/>
    </source>
</evidence>
<dbReference type="EMBL" id="FOFS01000010">
    <property type="protein sequence ID" value="SEQ77553.1"/>
    <property type="molecule type" value="Genomic_DNA"/>
</dbReference>
<dbReference type="STRING" id="489703.SAMN04488038_110161"/>
<dbReference type="InterPro" id="IPR013216">
    <property type="entry name" value="Methyltransf_11"/>
</dbReference>
<dbReference type="GO" id="GO:0008757">
    <property type="term" value="F:S-adenosylmethionine-dependent methyltransferase activity"/>
    <property type="evidence" value="ECO:0007669"/>
    <property type="project" value="InterPro"/>
</dbReference>
<proteinExistence type="predicted"/>
<dbReference type="Gene3D" id="3.40.50.150">
    <property type="entry name" value="Vaccinia Virus protein VP39"/>
    <property type="match status" value="1"/>
</dbReference>
<accession>A0A1H9ISH2</accession>
<keyword evidence="2" id="KW-0489">Methyltransferase</keyword>
<protein>
    <submittedName>
        <fullName evidence="2">Methyltransferase domain-containing protein</fullName>
    </submittedName>
</protein>
<dbReference type="Proteomes" id="UP000199233">
    <property type="component" value="Unassembled WGS sequence"/>
</dbReference>
<dbReference type="CDD" id="cd02440">
    <property type="entry name" value="AdoMet_MTases"/>
    <property type="match status" value="1"/>
</dbReference>
<gene>
    <name evidence="2" type="ORF">SAMN04488038_110161</name>
</gene>